<keyword evidence="3" id="KW-0862">Zinc</keyword>
<dbReference type="Gene3D" id="3.40.225.10">
    <property type="entry name" value="Class II aldolase/adducin N-terminal domain"/>
    <property type="match status" value="1"/>
</dbReference>
<reference evidence="8" key="2">
    <citation type="submission" date="2012-08" db="EMBL/GenBank/DDBJ databases">
        <title>Genome sequence of Kazachstania naganishii.</title>
        <authorList>
            <person name="Gordon J.L."/>
            <person name="Armisen D."/>
            <person name="Proux-Wera E."/>
            <person name="OhEigeartaigh S.S."/>
            <person name="Byrne K.P."/>
            <person name="Wolfe K.H."/>
        </authorList>
    </citation>
    <scope>NUCLEOTIDE SEQUENCE [LARGE SCALE GENOMIC DNA]</scope>
    <source>
        <strain evidence="8">ATCC MYA-139 / BCRC 22969 / CBS 8797 / CCRC 22969 / KCTC 17520 / NBRC 10181 / NCYC 3082</strain>
    </source>
</reference>
<evidence type="ECO:0000256" key="3">
    <source>
        <dbReference type="ARBA" id="ARBA00022833"/>
    </source>
</evidence>
<dbReference type="RefSeq" id="XP_022467224.1">
    <property type="nucleotide sequence ID" value="XM_022610982.1"/>
</dbReference>
<dbReference type="GO" id="GO:0046570">
    <property type="term" value="F:methylthioribulose 1-phosphate dehydratase activity"/>
    <property type="evidence" value="ECO:0007669"/>
    <property type="project" value="TreeGrafter"/>
</dbReference>
<keyword evidence="5" id="KW-0456">Lyase</keyword>
<dbReference type="Pfam" id="PF00596">
    <property type="entry name" value="Aldolase_II"/>
    <property type="match status" value="1"/>
</dbReference>
<dbReference type="Proteomes" id="UP000006310">
    <property type="component" value="Chromosome 13"/>
</dbReference>
<keyword evidence="8" id="KW-1185">Reference proteome</keyword>
<evidence type="ECO:0000256" key="1">
    <source>
        <dbReference type="ARBA" id="ARBA00022605"/>
    </source>
</evidence>
<dbReference type="SMART" id="SM01007">
    <property type="entry name" value="Aldolase_II"/>
    <property type="match status" value="1"/>
</dbReference>
<evidence type="ECO:0000256" key="5">
    <source>
        <dbReference type="ARBA" id="ARBA00023239"/>
    </source>
</evidence>
<dbReference type="InterPro" id="IPR001303">
    <property type="entry name" value="Aldolase_II/adducin_N"/>
</dbReference>
<dbReference type="NCBIfam" id="TIGR03328">
    <property type="entry name" value="salvage_mtnB"/>
    <property type="match status" value="1"/>
</dbReference>
<dbReference type="InterPro" id="IPR036409">
    <property type="entry name" value="Aldolase_II/adducin_N_sf"/>
</dbReference>
<name>J7RDS1_HUIN7</name>
<accession>J7RDS1</accession>
<keyword evidence="1" id="KW-0028">Amino-acid biosynthesis</keyword>
<dbReference type="KEGG" id="kng:KNAG_0M01270"/>
<protein>
    <recommendedName>
        <fullName evidence="6">Class II aldolase/adducin N-terminal domain-containing protein</fullName>
    </recommendedName>
</protein>
<feature type="domain" description="Class II aldolase/adducin N-terminal" evidence="6">
    <location>
        <begin position="35"/>
        <end position="239"/>
    </location>
</feature>
<dbReference type="GeneID" id="34528760"/>
<evidence type="ECO:0000256" key="4">
    <source>
        <dbReference type="ARBA" id="ARBA00023167"/>
    </source>
</evidence>
<dbReference type="GO" id="GO:0005737">
    <property type="term" value="C:cytoplasm"/>
    <property type="evidence" value="ECO:0007669"/>
    <property type="project" value="InterPro"/>
</dbReference>
<sequence length="246" mass="26541">MAMATAVRDAIEAAVVLQADMGMADEYESVESAQVQVCELSRHFFEKGWCVGTAGAMSVRAVAAAGASPAKQLVVVTPSGVPKEQLVPSDLHLVQLDGTAVHTPPQRAKISDCAALFLECHRTRFCAAVIHTHSQNAVLVSLLHGDSFRISHMEQLKALPGNGGGGGANLQFQDELVVPIIDNTPTEHELLPALQRVLSENPTACAVIVRRHGLFVWGPTTQKCKVYHESLDYLFELSLRMHMLGV</sequence>
<keyword evidence="4" id="KW-0486">Methionine biosynthesis</keyword>
<dbReference type="OrthoDB" id="191080at2759"/>
<reference evidence="7 8" key="1">
    <citation type="journal article" date="2011" name="Proc. Natl. Acad. Sci. U.S.A.">
        <title>Evolutionary erosion of yeast sex chromosomes by mating-type switching accidents.</title>
        <authorList>
            <person name="Gordon J.L."/>
            <person name="Armisen D."/>
            <person name="Proux-Wera E."/>
            <person name="Oheigeartaigh S.S."/>
            <person name="Byrne K.P."/>
            <person name="Wolfe K.H."/>
        </authorList>
    </citation>
    <scope>NUCLEOTIDE SEQUENCE [LARGE SCALE GENOMIC DNA]</scope>
    <source>
        <strain evidence="8">ATCC MYA-139 / BCRC 22969 / CBS 8797 / CCRC 22969 / KCTC 17520 / NBRC 10181 / NCYC 3082</strain>
    </source>
</reference>
<dbReference type="InterPro" id="IPR017714">
    <property type="entry name" value="MethylthioRu-1-P_deHdtase_MtnB"/>
</dbReference>
<dbReference type="SUPFAM" id="SSF53639">
    <property type="entry name" value="AraD/HMP-PK domain-like"/>
    <property type="match status" value="1"/>
</dbReference>
<evidence type="ECO:0000313" key="7">
    <source>
        <dbReference type="EMBL" id="CCK72980.1"/>
    </source>
</evidence>
<evidence type="ECO:0000259" key="6">
    <source>
        <dbReference type="SMART" id="SM01007"/>
    </source>
</evidence>
<organism evidence="7 8">
    <name type="scientific">Huiozyma naganishii (strain ATCC MYA-139 / BCRC 22969 / CBS 8797 / KCTC 17520 / NBRC 10181 / NCYC 3082 / Yp74L-3)</name>
    <name type="common">Yeast</name>
    <name type="synonym">Kazachstania naganishii</name>
    <dbReference type="NCBI Taxonomy" id="1071383"/>
    <lineage>
        <taxon>Eukaryota</taxon>
        <taxon>Fungi</taxon>
        <taxon>Dikarya</taxon>
        <taxon>Ascomycota</taxon>
        <taxon>Saccharomycotina</taxon>
        <taxon>Saccharomycetes</taxon>
        <taxon>Saccharomycetales</taxon>
        <taxon>Saccharomycetaceae</taxon>
        <taxon>Huiozyma</taxon>
    </lineage>
</organism>
<dbReference type="GO" id="GO:0046872">
    <property type="term" value="F:metal ion binding"/>
    <property type="evidence" value="ECO:0007669"/>
    <property type="project" value="UniProtKB-KW"/>
</dbReference>
<dbReference type="EMBL" id="HE978326">
    <property type="protein sequence ID" value="CCK72980.1"/>
    <property type="molecule type" value="Genomic_DNA"/>
</dbReference>
<dbReference type="AlphaFoldDB" id="J7RDS1"/>
<dbReference type="OMA" id="WFPGTSG"/>
<dbReference type="FunFam" id="3.40.225.10:FF:000003">
    <property type="entry name" value="Methylthioribulose-1-phosphate dehydratase"/>
    <property type="match status" value="1"/>
</dbReference>
<dbReference type="PANTHER" id="PTHR10640">
    <property type="entry name" value="METHYLTHIORIBULOSE-1-PHOSPHATE DEHYDRATASE"/>
    <property type="match status" value="1"/>
</dbReference>
<dbReference type="STRING" id="1071383.J7RDS1"/>
<dbReference type="PANTHER" id="PTHR10640:SF7">
    <property type="entry name" value="METHYLTHIORIBULOSE-1-PHOSPHATE DEHYDRATASE"/>
    <property type="match status" value="1"/>
</dbReference>
<dbReference type="HOGENOM" id="CLU_006033_4_0_1"/>
<dbReference type="GO" id="GO:0019509">
    <property type="term" value="P:L-methionine salvage from methylthioadenosine"/>
    <property type="evidence" value="ECO:0007669"/>
    <property type="project" value="InterPro"/>
</dbReference>
<evidence type="ECO:0000313" key="8">
    <source>
        <dbReference type="Proteomes" id="UP000006310"/>
    </source>
</evidence>
<keyword evidence="2" id="KW-0479">Metal-binding</keyword>
<gene>
    <name evidence="7" type="primary">KNAG0M01270</name>
    <name evidence="7" type="ordered locus">KNAG_0M01270</name>
</gene>
<dbReference type="eggNOG" id="KOG2631">
    <property type="taxonomic scope" value="Eukaryota"/>
</dbReference>
<proteinExistence type="predicted"/>
<evidence type="ECO:0000256" key="2">
    <source>
        <dbReference type="ARBA" id="ARBA00022723"/>
    </source>
</evidence>